<sequence length="95" mass="10593">MIFKSFLVLGGAGFVGSHLVDLLVKRGAEKVVVLDSFSLGNMKNLKWALENGNVIVHKEDARHLTAVENIIEREKPEVVFNLAVKPLMYSFIDPE</sequence>
<evidence type="ECO:0000259" key="1">
    <source>
        <dbReference type="Pfam" id="PF16363"/>
    </source>
</evidence>
<feature type="domain" description="NAD(P)-binding" evidence="1">
    <location>
        <begin position="7"/>
        <end position="84"/>
    </location>
</feature>
<reference evidence="2" key="1">
    <citation type="journal article" date="2014" name="Front. Microbiol.">
        <title>High frequency of phylogenetically diverse reductive dehalogenase-homologous genes in deep subseafloor sedimentary metagenomes.</title>
        <authorList>
            <person name="Kawai M."/>
            <person name="Futagami T."/>
            <person name="Toyoda A."/>
            <person name="Takaki Y."/>
            <person name="Nishi S."/>
            <person name="Hori S."/>
            <person name="Arai W."/>
            <person name="Tsubouchi T."/>
            <person name="Morono Y."/>
            <person name="Uchiyama I."/>
            <person name="Ito T."/>
            <person name="Fujiyama A."/>
            <person name="Inagaki F."/>
            <person name="Takami H."/>
        </authorList>
    </citation>
    <scope>NUCLEOTIDE SEQUENCE</scope>
    <source>
        <strain evidence="2">Expedition CK06-06</strain>
    </source>
</reference>
<dbReference type="InterPro" id="IPR016040">
    <property type="entry name" value="NAD(P)-bd_dom"/>
</dbReference>
<gene>
    <name evidence="2" type="ORF">S01H4_60803</name>
</gene>
<feature type="non-terminal residue" evidence="2">
    <location>
        <position position="95"/>
    </location>
</feature>
<dbReference type="EMBL" id="BART01035928">
    <property type="protein sequence ID" value="GAH06283.1"/>
    <property type="molecule type" value="Genomic_DNA"/>
</dbReference>
<organism evidence="2">
    <name type="scientific">marine sediment metagenome</name>
    <dbReference type="NCBI Taxonomy" id="412755"/>
    <lineage>
        <taxon>unclassified sequences</taxon>
        <taxon>metagenomes</taxon>
        <taxon>ecological metagenomes</taxon>
    </lineage>
</organism>
<dbReference type="InterPro" id="IPR036291">
    <property type="entry name" value="NAD(P)-bd_dom_sf"/>
</dbReference>
<dbReference type="SUPFAM" id="SSF51735">
    <property type="entry name" value="NAD(P)-binding Rossmann-fold domains"/>
    <property type="match status" value="1"/>
</dbReference>
<proteinExistence type="predicted"/>
<evidence type="ECO:0000313" key="2">
    <source>
        <dbReference type="EMBL" id="GAH06283.1"/>
    </source>
</evidence>
<dbReference type="Gene3D" id="3.40.50.720">
    <property type="entry name" value="NAD(P)-binding Rossmann-like Domain"/>
    <property type="match status" value="1"/>
</dbReference>
<accession>X1EC82</accession>
<protein>
    <recommendedName>
        <fullName evidence="1">NAD(P)-binding domain-containing protein</fullName>
    </recommendedName>
</protein>
<name>X1EC82_9ZZZZ</name>
<dbReference type="AlphaFoldDB" id="X1EC82"/>
<dbReference type="Pfam" id="PF16363">
    <property type="entry name" value="GDP_Man_Dehyd"/>
    <property type="match status" value="1"/>
</dbReference>
<comment type="caution">
    <text evidence="2">The sequence shown here is derived from an EMBL/GenBank/DDBJ whole genome shotgun (WGS) entry which is preliminary data.</text>
</comment>
<dbReference type="PANTHER" id="PTHR43000">
    <property type="entry name" value="DTDP-D-GLUCOSE 4,6-DEHYDRATASE-RELATED"/>
    <property type="match status" value="1"/>
</dbReference>